<evidence type="ECO:0000259" key="8">
    <source>
        <dbReference type="PROSITE" id="PS50850"/>
    </source>
</evidence>
<feature type="transmembrane region" description="Helical" evidence="7">
    <location>
        <begin position="227"/>
        <end position="246"/>
    </location>
</feature>
<feature type="transmembrane region" description="Helical" evidence="7">
    <location>
        <begin position="429"/>
        <end position="452"/>
    </location>
</feature>
<dbReference type="CDD" id="cd17503">
    <property type="entry name" value="MFS_LmrB_MDR_like"/>
    <property type="match status" value="1"/>
</dbReference>
<feature type="transmembrane region" description="Helical" evidence="7">
    <location>
        <begin position="325"/>
        <end position="347"/>
    </location>
</feature>
<evidence type="ECO:0000313" key="9">
    <source>
        <dbReference type="EMBL" id="TGJ99184.1"/>
    </source>
</evidence>
<dbReference type="GO" id="GO:0022857">
    <property type="term" value="F:transmembrane transporter activity"/>
    <property type="evidence" value="ECO:0007669"/>
    <property type="project" value="InterPro"/>
</dbReference>
<proteinExistence type="predicted"/>
<feature type="transmembrane region" description="Helical" evidence="7">
    <location>
        <begin position="163"/>
        <end position="184"/>
    </location>
</feature>
<reference evidence="9" key="1">
    <citation type="journal article" date="2019" name="PLoS Negl. Trop. Dis.">
        <title>Revisiting the worldwide diversity of Leptospira species in the environment.</title>
        <authorList>
            <person name="Vincent A.T."/>
            <person name="Schiettekatte O."/>
            <person name="Bourhy P."/>
            <person name="Veyrier F.J."/>
            <person name="Picardeau M."/>
        </authorList>
    </citation>
    <scope>NUCLEOTIDE SEQUENCE [LARGE SCALE GENOMIC DNA]</scope>
    <source>
        <strain evidence="9">SSS9</strain>
    </source>
</reference>
<dbReference type="Proteomes" id="UP000297453">
    <property type="component" value="Unassembled WGS sequence"/>
</dbReference>
<evidence type="ECO:0000256" key="6">
    <source>
        <dbReference type="ARBA" id="ARBA00023136"/>
    </source>
</evidence>
<dbReference type="PROSITE" id="PS50850">
    <property type="entry name" value="MFS"/>
    <property type="match status" value="1"/>
</dbReference>
<feature type="transmembrane region" description="Helical" evidence="7">
    <location>
        <begin position="196"/>
        <end position="215"/>
    </location>
</feature>
<evidence type="ECO:0000256" key="3">
    <source>
        <dbReference type="ARBA" id="ARBA00022475"/>
    </source>
</evidence>
<dbReference type="PANTHER" id="PTHR42718">
    <property type="entry name" value="MAJOR FACILITATOR SUPERFAMILY MULTIDRUG TRANSPORTER MFSC"/>
    <property type="match status" value="1"/>
</dbReference>
<dbReference type="NCBIfam" id="NF007799">
    <property type="entry name" value="PRK10504.1"/>
    <property type="match status" value="1"/>
</dbReference>
<feature type="transmembrane region" description="Helical" evidence="7">
    <location>
        <begin position="49"/>
        <end position="69"/>
    </location>
</feature>
<keyword evidence="3" id="KW-1003">Cell membrane</keyword>
<feature type="transmembrane region" description="Helical" evidence="7">
    <location>
        <begin position="353"/>
        <end position="374"/>
    </location>
</feature>
<feature type="transmembrane region" description="Helical" evidence="7">
    <location>
        <begin position="258"/>
        <end position="278"/>
    </location>
</feature>
<evidence type="ECO:0000256" key="2">
    <source>
        <dbReference type="ARBA" id="ARBA00022448"/>
    </source>
</evidence>
<feature type="transmembrane region" description="Helical" evidence="7">
    <location>
        <begin position="76"/>
        <end position="96"/>
    </location>
</feature>
<gene>
    <name evidence="9" type="ORF">EHO59_15000</name>
</gene>
<dbReference type="InterPro" id="IPR020846">
    <property type="entry name" value="MFS_dom"/>
</dbReference>
<keyword evidence="5 7" id="KW-1133">Transmembrane helix</keyword>
<dbReference type="EMBL" id="RQEP01000019">
    <property type="protein sequence ID" value="TGJ99184.1"/>
    <property type="molecule type" value="Genomic_DNA"/>
</dbReference>
<keyword evidence="2" id="KW-0813">Transport</keyword>
<keyword evidence="6 7" id="KW-0472">Membrane</keyword>
<feature type="transmembrane region" description="Helical" evidence="7">
    <location>
        <begin position="395"/>
        <end position="417"/>
    </location>
</feature>
<dbReference type="PANTHER" id="PTHR42718:SF46">
    <property type="entry name" value="BLR6921 PROTEIN"/>
    <property type="match status" value="1"/>
</dbReference>
<dbReference type="NCBIfam" id="TIGR00711">
    <property type="entry name" value="efflux_EmrB"/>
    <property type="match status" value="1"/>
</dbReference>
<dbReference type="SUPFAM" id="SSF103473">
    <property type="entry name" value="MFS general substrate transporter"/>
    <property type="match status" value="1"/>
</dbReference>
<evidence type="ECO:0000256" key="7">
    <source>
        <dbReference type="SAM" id="Phobius"/>
    </source>
</evidence>
<evidence type="ECO:0000313" key="10">
    <source>
        <dbReference type="Proteomes" id="UP000297453"/>
    </source>
</evidence>
<keyword evidence="4 7" id="KW-0812">Transmembrane</keyword>
<dbReference type="Pfam" id="PF07690">
    <property type="entry name" value="MFS_1"/>
    <property type="match status" value="1"/>
</dbReference>
<dbReference type="InterPro" id="IPR011701">
    <property type="entry name" value="MFS"/>
</dbReference>
<dbReference type="InterPro" id="IPR004638">
    <property type="entry name" value="EmrB-like"/>
</dbReference>
<name>A0A4R9FLV4_9LEPT</name>
<dbReference type="AlphaFoldDB" id="A0A4R9FLV4"/>
<dbReference type="PRINTS" id="PR01036">
    <property type="entry name" value="TCRTETB"/>
</dbReference>
<accession>A0A4R9FLV4</accession>
<dbReference type="Gene3D" id="1.20.1250.20">
    <property type="entry name" value="MFS general substrate transporter like domains"/>
    <property type="match status" value="1"/>
</dbReference>
<feature type="domain" description="Major facilitator superfamily (MFS) profile" evidence="8">
    <location>
        <begin position="11"/>
        <end position="459"/>
    </location>
</feature>
<evidence type="ECO:0000256" key="1">
    <source>
        <dbReference type="ARBA" id="ARBA00004651"/>
    </source>
</evidence>
<comment type="subcellular location">
    <subcellularLocation>
        <location evidence="1">Cell membrane</location>
        <topology evidence="1">Multi-pass membrane protein</topology>
    </subcellularLocation>
</comment>
<dbReference type="GO" id="GO:0005886">
    <property type="term" value="C:plasma membrane"/>
    <property type="evidence" value="ECO:0007669"/>
    <property type="project" value="UniProtKB-SubCell"/>
</dbReference>
<feature type="transmembrane region" description="Helical" evidence="7">
    <location>
        <begin position="102"/>
        <end position="123"/>
    </location>
</feature>
<organism evidence="9 10">
    <name type="scientific">Leptospira semungkisensis</name>
    <dbReference type="NCBI Taxonomy" id="2484985"/>
    <lineage>
        <taxon>Bacteria</taxon>
        <taxon>Pseudomonadati</taxon>
        <taxon>Spirochaetota</taxon>
        <taxon>Spirochaetia</taxon>
        <taxon>Leptospirales</taxon>
        <taxon>Leptospiraceae</taxon>
        <taxon>Leptospira</taxon>
    </lineage>
</organism>
<feature type="transmembrane region" description="Helical" evidence="7">
    <location>
        <begin position="135"/>
        <end position="157"/>
    </location>
</feature>
<comment type="caution">
    <text evidence="9">The sequence shown here is derived from an EMBL/GenBank/DDBJ whole genome shotgun (WGS) entry which is preliminary data.</text>
</comment>
<dbReference type="RefSeq" id="WP_135589274.1">
    <property type="nucleotide sequence ID" value="NZ_RQEP01000019.1"/>
</dbReference>
<feature type="transmembrane region" description="Helical" evidence="7">
    <location>
        <begin position="298"/>
        <end position="318"/>
    </location>
</feature>
<dbReference type="OrthoDB" id="9816041at2"/>
<keyword evidence="10" id="KW-1185">Reference proteome</keyword>
<dbReference type="Gene3D" id="1.20.1720.10">
    <property type="entry name" value="Multidrug resistance protein D"/>
    <property type="match status" value="1"/>
</dbReference>
<dbReference type="InterPro" id="IPR036259">
    <property type="entry name" value="MFS_trans_sf"/>
</dbReference>
<sequence length="470" mass="50990">MASDEKNSKILLWLVACGFFVQTLDSTIVNTAIPAIASSLGTSPLKMQSVVVVYLLTMAMIIPASGWIADKFGTRQVYIGALSLFVIGSLFCAASQNLTHLVLARIVQGMGGALLLPVGRLALLRSVPRDEFLQAISFVAIPGLIGPLIGPVLGGWLVETASWHWIFLINIPVGIIGVSFAAIYMKGDPLSELSKFDITGYALLAFGMVTFSMALDASYSFGIQRAGILLLTIFGLASLTAYWIHAARTPRPLFSPKIFSIPTLSIGLLGNLFSRLGSSSMPFLVPLFLQVNMGYSPFQAGLMMLPMAIAGIAIKRLVPILIYKLGYRVVLMTNTLLVGFAMCSFLFSQSGHTWWTISIQLLFFGAFNSLQFTAMNTLALKDLTEEYTSSGNTMLSMVQMLAMGMGVSCAATALEAFTDLFGSNHSEQMILAFRSTFVCMGLVTLSSSFIFWQLKKEDGKIVHLNEHLLD</sequence>
<evidence type="ECO:0000256" key="5">
    <source>
        <dbReference type="ARBA" id="ARBA00022989"/>
    </source>
</evidence>
<protein>
    <submittedName>
        <fullName evidence="9">DHA2 family efflux MFS transporter permease subunit</fullName>
    </submittedName>
</protein>
<evidence type="ECO:0000256" key="4">
    <source>
        <dbReference type="ARBA" id="ARBA00022692"/>
    </source>
</evidence>